<sequence>MAKTLTEYVCQSCGHRAPKWMGKCPECEAWNTLAEEKVKITPLNRKVGNRGVDSKLVQPVTAVEPLTRSRLITGIGEFDRTLGGGLVGGSLVLIGGDPGVGKSTLLLQSMGEMSKSGAKVLYVSGEESPSQIKLRADRLGALSDNLLICSEICIEDILRLVDQVQPDALVLDSIQTFFTDELQSAPGSVGQVREVAFKVFQDVKKRAMPALLIGHITKDGAIAGPKSLEHIVDTVIYFEGEKGHSYRILRTIKNRFGSTPEIGVFEMLPKGLIGVENPSDIFLSERPVDSPGSIIVSSMEGSRPLLVEVQALVTSSSSTGMPRRMSAGFDHNRTSLLVAIMEKRLGLNLQGEDIFINIAGGLKVSEPAIDMGVATAIAGSFRNQAVDPHTVMIGEVGLTGEVRSVMQLEARLAEAERLGFKKCIVPHSVKEDRLTNKNSSLKLVPVKTLFDAFDTVF</sequence>
<dbReference type="SUPFAM" id="SSF54211">
    <property type="entry name" value="Ribosomal protein S5 domain 2-like"/>
    <property type="match status" value="1"/>
</dbReference>
<evidence type="ECO:0000313" key="12">
    <source>
        <dbReference type="EMBL" id="SVA39721.1"/>
    </source>
</evidence>
<dbReference type="InterPro" id="IPR041166">
    <property type="entry name" value="Rubredoxin_2"/>
</dbReference>
<dbReference type="InterPro" id="IPR020588">
    <property type="entry name" value="RecA_ATP-bd"/>
</dbReference>
<dbReference type="GO" id="GO:0008270">
    <property type="term" value="F:zinc ion binding"/>
    <property type="evidence" value="ECO:0007669"/>
    <property type="project" value="UniProtKB-KW"/>
</dbReference>
<dbReference type="NCBIfam" id="TIGR00416">
    <property type="entry name" value="sms"/>
    <property type="match status" value="1"/>
</dbReference>
<keyword evidence="1" id="KW-0479">Metal-binding</keyword>
<dbReference type="Gene3D" id="3.30.230.10">
    <property type="match status" value="1"/>
</dbReference>
<evidence type="ECO:0000256" key="3">
    <source>
        <dbReference type="ARBA" id="ARBA00022763"/>
    </source>
</evidence>
<evidence type="ECO:0000256" key="8">
    <source>
        <dbReference type="ARBA" id="ARBA00023016"/>
    </source>
</evidence>
<feature type="domain" description="RecA family profile 1" evidence="11">
    <location>
        <begin position="67"/>
        <end position="216"/>
    </location>
</feature>
<dbReference type="PROSITE" id="PS50162">
    <property type="entry name" value="RECA_2"/>
    <property type="match status" value="1"/>
</dbReference>
<dbReference type="GO" id="GO:0005829">
    <property type="term" value="C:cytosol"/>
    <property type="evidence" value="ECO:0007669"/>
    <property type="project" value="TreeGrafter"/>
</dbReference>
<dbReference type="FunFam" id="3.40.50.300:FF:000050">
    <property type="entry name" value="DNA repair protein RadA"/>
    <property type="match status" value="1"/>
</dbReference>
<keyword evidence="3" id="KW-0227">DNA damage</keyword>
<dbReference type="GO" id="GO:0003684">
    <property type="term" value="F:damaged DNA binding"/>
    <property type="evidence" value="ECO:0007669"/>
    <property type="project" value="InterPro"/>
</dbReference>
<dbReference type="InterPro" id="IPR014721">
    <property type="entry name" value="Ribsml_uS5_D2-typ_fold_subgr"/>
</dbReference>
<keyword evidence="7" id="KW-0067">ATP-binding</keyword>
<dbReference type="InterPro" id="IPR027417">
    <property type="entry name" value="P-loop_NTPase"/>
</dbReference>
<evidence type="ECO:0000259" key="11">
    <source>
        <dbReference type="PROSITE" id="PS50162"/>
    </source>
</evidence>
<evidence type="ECO:0000256" key="10">
    <source>
        <dbReference type="ARBA" id="ARBA00023204"/>
    </source>
</evidence>
<dbReference type="Gene3D" id="3.40.50.300">
    <property type="entry name" value="P-loop containing nucleotide triphosphate hydrolases"/>
    <property type="match status" value="1"/>
</dbReference>
<keyword evidence="5" id="KW-0378">Hydrolase</keyword>
<evidence type="ECO:0000256" key="9">
    <source>
        <dbReference type="ARBA" id="ARBA00023125"/>
    </source>
</evidence>
<keyword evidence="9" id="KW-0238">DNA-binding</keyword>
<keyword evidence="8" id="KW-0346">Stress response</keyword>
<reference evidence="12" key="1">
    <citation type="submission" date="2018-05" db="EMBL/GenBank/DDBJ databases">
        <authorList>
            <person name="Lanie J.A."/>
            <person name="Ng W.-L."/>
            <person name="Kazmierczak K.M."/>
            <person name="Andrzejewski T.M."/>
            <person name="Davidsen T.M."/>
            <person name="Wayne K.J."/>
            <person name="Tettelin H."/>
            <person name="Glass J.I."/>
            <person name="Rusch D."/>
            <person name="Podicherti R."/>
            <person name="Tsui H.-C.T."/>
            <person name="Winkler M.E."/>
        </authorList>
    </citation>
    <scope>NUCLEOTIDE SEQUENCE</scope>
</reference>
<organism evidence="12">
    <name type="scientific">marine metagenome</name>
    <dbReference type="NCBI Taxonomy" id="408172"/>
    <lineage>
        <taxon>unclassified sequences</taxon>
        <taxon>metagenomes</taxon>
        <taxon>ecological metagenomes</taxon>
    </lineage>
</organism>
<dbReference type="Pfam" id="PF13541">
    <property type="entry name" value="ChlI"/>
    <property type="match status" value="1"/>
</dbReference>
<dbReference type="HAMAP" id="MF_01498">
    <property type="entry name" value="RadA_bact"/>
    <property type="match status" value="1"/>
</dbReference>
<keyword evidence="4" id="KW-0863">Zinc-finger</keyword>
<evidence type="ECO:0000256" key="4">
    <source>
        <dbReference type="ARBA" id="ARBA00022771"/>
    </source>
</evidence>
<dbReference type="SMART" id="SM00382">
    <property type="entry name" value="AAA"/>
    <property type="match status" value="1"/>
</dbReference>
<dbReference type="PANTHER" id="PTHR32472">
    <property type="entry name" value="DNA REPAIR PROTEIN RADA"/>
    <property type="match status" value="1"/>
</dbReference>
<accession>A0A381VI92</accession>
<dbReference type="GO" id="GO:0016787">
    <property type="term" value="F:hydrolase activity"/>
    <property type="evidence" value="ECO:0007669"/>
    <property type="project" value="UniProtKB-KW"/>
</dbReference>
<proteinExistence type="inferred from homology"/>
<dbReference type="GO" id="GO:0000725">
    <property type="term" value="P:recombinational repair"/>
    <property type="evidence" value="ECO:0007669"/>
    <property type="project" value="TreeGrafter"/>
</dbReference>
<dbReference type="CDD" id="cd01121">
    <property type="entry name" value="RadA_SMS_N"/>
    <property type="match status" value="1"/>
</dbReference>
<dbReference type="InterPro" id="IPR014774">
    <property type="entry name" value="KaiC-like_dom"/>
</dbReference>
<dbReference type="PRINTS" id="PR01874">
    <property type="entry name" value="DNAREPAIRADA"/>
</dbReference>
<dbReference type="Pfam" id="PF06745">
    <property type="entry name" value="ATPase"/>
    <property type="match status" value="1"/>
</dbReference>
<evidence type="ECO:0000256" key="5">
    <source>
        <dbReference type="ARBA" id="ARBA00022801"/>
    </source>
</evidence>
<protein>
    <recommendedName>
        <fullName evidence="11">RecA family profile 1 domain-containing protein</fullName>
    </recommendedName>
</protein>
<evidence type="ECO:0000256" key="7">
    <source>
        <dbReference type="ARBA" id="ARBA00022840"/>
    </source>
</evidence>
<dbReference type="AlphaFoldDB" id="A0A381VI92"/>
<dbReference type="PANTHER" id="PTHR32472:SF10">
    <property type="entry name" value="DNA REPAIR PROTEIN RADA-LIKE PROTEIN"/>
    <property type="match status" value="1"/>
</dbReference>
<dbReference type="SUPFAM" id="SSF52540">
    <property type="entry name" value="P-loop containing nucleoside triphosphate hydrolases"/>
    <property type="match status" value="1"/>
</dbReference>
<keyword evidence="6" id="KW-0862">Zinc</keyword>
<keyword evidence="2" id="KW-0547">Nucleotide-binding</keyword>
<dbReference type="InterPro" id="IPR003593">
    <property type="entry name" value="AAA+_ATPase"/>
</dbReference>
<evidence type="ECO:0000256" key="6">
    <source>
        <dbReference type="ARBA" id="ARBA00022833"/>
    </source>
</evidence>
<dbReference type="Pfam" id="PF18073">
    <property type="entry name" value="Zn_ribbon_LapB"/>
    <property type="match status" value="1"/>
</dbReference>
<evidence type="ECO:0000256" key="1">
    <source>
        <dbReference type="ARBA" id="ARBA00022723"/>
    </source>
</evidence>
<dbReference type="InterPro" id="IPR004504">
    <property type="entry name" value="DNA_repair_RadA"/>
</dbReference>
<dbReference type="GO" id="GO:0140664">
    <property type="term" value="F:ATP-dependent DNA damage sensor activity"/>
    <property type="evidence" value="ECO:0007669"/>
    <property type="project" value="InterPro"/>
</dbReference>
<dbReference type="GO" id="GO:0005524">
    <property type="term" value="F:ATP binding"/>
    <property type="evidence" value="ECO:0007669"/>
    <property type="project" value="UniProtKB-KW"/>
</dbReference>
<evidence type="ECO:0000256" key="2">
    <source>
        <dbReference type="ARBA" id="ARBA00022741"/>
    </source>
</evidence>
<gene>
    <name evidence="12" type="ORF">METZ01_LOCUS92575</name>
</gene>
<dbReference type="EMBL" id="UINC01008840">
    <property type="protein sequence ID" value="SVA39721.1"/>
    <property type="molecule type" value="Genomic_DNA"/>
</dbReference>
<keyword evidence="10" id="KW-0234">DNA repair</keyword>
<name>A0A381VI92_9ZZZZ</name>
<dbReference type="InterPro" id="IPR020568">
    <property type="entry name" value="Ribosomal_Su5_D2-typ_SF"/>
</dbReference>